<dbReference type="Pfam" id="PF01381">
    <property type="entry name" value="HTH_3"/>
    <property type="match status" value="1"/>
</dbReference>
<dbReference type="SUPFAM" id="SSF47413">
    <property type="entry name" value="lambda repressor-like DNA-binding domains"/>
    <property type="match status" value="1"/>
</dbReference>
<dbReference type="InterPro" id="IPR010982">
    <property type="entry name" value="Lambda_DNA-bd_dom_sf"/>
</dbReference>
<dbReference type="RefSeq" id="WP_005942053.1">
    <property type="nucleotide sequence ID" value="NZ_ATVK01000018.1"/>
</dbReference>
<evidence type="ECO:0000313" key="2">
    <source>
        <dbReference type="EMBL" id="GAC58234.1"/>
    </source>
</evidence>
<gene>
    <name evidence="2" type="ORF">GOHSU_35_00290</name>
</gene>
<dbReference type="eggNOG" id="COG1396">
    <property type="taxonomic scope" value="Bacteria"/>
</dbReference>
<sequence>MAESERGSLAWDTYAYSFAHRLLIIRKKRGYSQEELAERCGLHRNAVSNLERATSNRPPHISDPQLSTVYRLARALEVPPALLLPEVSVKLPSRSKEQATVNALSAVETELHRLLADDVEA</sequence>
<reference evidence="2 3" key="1">
    <citation type="submission" date="2012-12" db="EMBL/GenBank/DDBJ databases">
        <title>Whole genome shotgun sequence of Gordonia hirsuta NBRC 16056.</title>
        <authorList>
            <person name="Isaki-Nakamura S."/>
            <person name="Hosoyama A."/>
            <person name="Tsuchikane K."/>
            <person name="Katsumata H."/>
            <person name="Baba S."/>
            <person name="Yamazaki S."/>
            <person name="Fujita N."/>
        </authorList>
    </citation>
    <scope>NUCLEOTIDE SEQUENCE [LARGE SCALE GENOMIC DNA]</scope>
    <source>
        <strain evidence="2 3">NBRC 16056</strain>
    </source>
</reference>
<dbReference type="PROSITE" id="PS50943">
    <property type="entry name" value="HTH_CROC1"/>
    <property type="match status" value="1"/>
</dbReference>
<accession>L7LBD3</accession>
<keyword evidence="2" id="KW-0238">DNA-binding</keyword>
<dbReference type="GO" id="GO:0003677">
    <property type="term" value="F:DNA binding"/>
    <property type="evidence" value="ECO:0007669"/>
    <property type="project" value="UniProtKB-KW"/>
</dbReference>
<dbReference type="Proteomes" id="UP000053405">
    <property type="component" value="Unassembled WGS sequence"/>
</dbReference>
<name>L7LBD3_9ACTN</name>
<keyword evidence="3" id="KW-1185">Reference proteome</keyword>
<evidence type="ECO:0000313" key="3">
    <source>
        <dbReference type="Proteomes" id="UP000053405"/>
    </source>
</evidence>
<feature type="domain" description="HTH cro/C1-type" evidence="1">
    <location>
        <begin position="22"/>
        <end position="83"/>
    </location>
</feature>
<dbReference type="CDD" id="cd00093">
    <property type="entry name" value="HTH_XRE"/>
    <property type="match status" value="1"/>
</dbReference>
<protein>
    <submittedName>
        <fullName evidence="2">Putative Xre family DNA-binding protein</fullName>
    </submittedName>
</protein>
<dbReference type="EMBL" id="BANT01000035">
    <property type="protein sequence ID" value="GAC58234.1"/>
    <property type="molecule type" value="Genomic_DNA"/>
</dbReference>
<dbReference type="Gene3D" id="1.10.260.40">
    <property type="entry name" value="lambda repressor-like DNA-binding domains"/>
    <property type="match status" value="1"/>
</dbReference>
<dbReference type="STRING" id="1121927.GOHSU_35_00290"/>
<organism evidence="2 3">
    <name type="scientific">Gordonia hirsuta DSM 44140 = NBRC 16056</name>
    <dbReference type="NCBI Taxonomy" id="1121927"/>
    <lineage>
        <taxon>Bacteria</taxon>
        <taxon>Bacillati</taxon>
        <taxon>Actinomycetota</taxon>
        <taxon>Actinomycetes</taxon>
        <taxon>Mycobacteriales</taxon>
        <taxon>Gordoniaceae</taxon>
        <taxon>Gordonia</taxon>
    </lineage>
</organism>
<dbReference type="InterPro" id="IPR001387">
    <property type="entry name" value="Cro/C1-type_HTH"/>
</dbReference>
<dbReference type="OrthoDB" id="4559617at2"/>
<proteinExistence type="predicted"/>
<evidence type="ECO:0000259" key="1">
    <source>
        <dbReference type="PROSITE" id="PS50943"/>
    </source>
</evidence>
<dbReference type="AlphaFoldDB" id="L7LBD3"/>
<comment type="caution">
    <text evidence="2">The sequence shown here is derived from an EMBL/GenBank/DDBJ whole genome shotgun (WGS) entry which is preliminary data.</text>
</comment>
<dbReference type="SMART" id="SM00530">
    <property type="entry name" value="HTH_XRE"/>
    <property type="match status" value="1"/>
</dbReference>